<dbReference type="PATRIC" id="fig|1261.3.peg.927"/>
<evidence type="ECO:0000313" key="1">
    <source>
        <dbReference type="EMBL" id="KXI10291.1"/>
    </source>
</evidence>
<name>A0A135YLQ5_9FIRM</name>
<evidence type="ECO:0000313" key="3">
    <source>
        <dbReference type="Proteomes" id="UP000070326"/>
    </source>
</evidence>
<reference evidence="2 4" key="2">
    <citation type="submission" date="2018-06" db="EMBL/GenBank/DDBJ databases">
        <authorList>
            <consortium name="Pathogen Informatics"/>
            <person name="Doyle S."/>
        </authorList>
    </citation>
    <scope>NUCLEOTIDE SEQUENCE [LARGE SCALE GENOMIC DNA]</scope>
    <source>
        <strain evidence="2 4">NCTC11460</strain>
    </source>
</reference>
<dbReference type="Proteomes" id="UP000070326">
    <property type="component" value="Unassembled WGS sequence"/>
</dbReference>
<dbReference type="InterPro" id="IPR036086">
    <property type="entry name" value="ParB/Sulfiredoxin_sf"/>
</dbReference>
<dbReference type="Proteomes" id="UP000255101">
    <property type="component" value="Unassembled WGS sequence"/>
</dbReference>
<sequence>MWHTRHRAAVELKLSEVPCIYADDLNDEQIMGGRGASLGVSVKGKKYGSEYRTILKNGYNHNENDGKKGASKLSLKEVKMVEKVNKIWYNYINKNR</sequence>
<dbReference type="SUPFAM" id="SSF110849">
    <property type="entry name" value="ParB/Sulfiredoxin"/>
    <property type="match status" value="1"/>
</dbReference>
<gene>
    <name evidence="1" type="ORF">HMPREF3195_01877</name>
    <name evidence="2" type="ORF">NCTC11460_00250</name>
</gene>
<dbReference type="RefSeq" id="WP_002846344.1">
    <property type="nucleotide sequence ID" value="NZ_CAXUJS010000008.1"/>
</dbReference>
<evidence type="ECO:0000313" key="2">
    <source>
        <dbReference type="EMBL" id="SUB60349.1"/>
    </source>
</evidence>
<dbReference type="STRING" id="1261.HMPREF3195_01877"/>
<protein>
    <submittedName>
        <fullName evidence="1">Uncharacterized protein</fullName>
    </submittedName>
</protein>
<organism evidence="1 3">
    <name type="scientific">Peptostreptococcus anaerobius</name>
    <dbReference type="NCBI Taxonomy" id="1261"/>
    <lineage>
        <taxon>Bacteria</taxon>
        <taxon>Bacillati</taxon>
        <taxon>Bacillota</taxon>
        <taxon>Clostridia</taxon>
        <taxon>Peptostreptococcales</taxon>
        <taxon>Peptostreptococcaceae</taxon>
        <taxon>Peptostreptococcus</taxon>
    </lineage>
</organism>
<dbReference type="EMBL" id="LSQZ01000099">
    <property type="protein sequence ID" value="KXI10291.1"/>
    <property type="molecule type" value="Genomic_DNA"/>
</dbReference>
<reference evidence="1 3" key="1">
    <citation type="submission" date="2016-02" db="EMBL/GenBank/DDBJ databases">
        <authorList>
            <person name="Wen L."/>
            <person name="He K."/>
            <person name="Yang H."/>
        </authorList>
    </citation>
    <scope>NUCLEOTIDE SEQUENCE [LARGE SCALE GENOMIC DNA]</scope>
    <source>
        <strain evidence="1 3">MJR8628A</strain>
    </source>
</reference>
<dbReference type="AlphaFoldDB" id="A0A135YLQ5"/>
<dbReference type="EMBL" id="UGTB01000004">
    <property type="protein sequence ID" value="SUB60349.1"/>
    <property type="molecule type" value="Genomic_DNA"/>
</dbReference>
<proteinExistence type="predicted"/>
<evidence type="ECO:0000313" key="4">
    <source>
        <dbReference type="Proteomes" id="UP000255101"/>
    </source>
</evidence>
<accession>A0A135YLQ5</accession>